<organism evidence="1 2">
    <name type="scientific">Dermatophagoides farinae</name>
    <name type="common">American house dust mite</name>
    <dbReference type="NCBI Taxonomy" id="6954"/>
    <lineage>
        <taxon>Eukaryota</taxon>
        <taxon>Metazoa</taxon>
        <taxon>Ecdysozoa</taxon>
        <taxon>Arthropoda</taxon>
        <taxon>Chelicerata</taxon>
        <taxon>Arachnida</taxon>
        <taxon>Acari</taxon>
        <taxon>Acariformes</taxon>
        <taxon>Sarcoptiformes</taxon>
        <taxon>Astigmata</taxon>
        <taxon>Psoroptidia</taxon>
        <taxon>Analgoidea</taxon>
        <taxon>Pyroglyphidae</taxon>
        <taxon>Dermatophagoidinae</taxon>
        <taxon>Dermatophagoides</taxon>
    </lineage>
</organism>
<comment type="caution">
    <text evidence="1">The sequence shown here is derived from an EMBL/GenBank/DDBJ whole genome shotgun (WGS) entry which is preliminary data.</text>
</comment>
<reference evidence="1" key="2">
    <citation type="journal article" date="2022" name="Res Sq">
        <title>Comparative Genomics Reveals Insights into the Divergent Evolution of Astigmatic Mites and Household Pest Adaptations.</title>
        <authorList>
            <person name="Xiong Q."/>
            <person name="Wan A.T.-Y."/>
            <person name="Liu X.-Y."/>
            <person name="Fung C.S.-H."/>
            <person name="Xiao X."/>
            <person name="Malainual N."/>
            <person name="Hou J."/>
            <person name="Wang L."/>
            <person name="Wang M."/>
            <person name="Yang K."/>
            <person name="Cui Y."/>
            <person name="Leung E."/>
            <person name="Nong W."/>
            <person name="Shin S.-K."/>
            <person name="Au S."/>
            <person name="Jeong K.Y."/>
            <person name="Chew F.T."/>
            <person name="Hui J."/>
            <person name="Leung T.F."/>
            <person name="Tungtrongchitr A."/>
            <person name="Zhong N."/>
            <person name="Liu Z."/>
            <person name="Tsui S."/>
        </authorList>
    </citation>
    <scope>NUCLEOTIDE SEQUENCE</scope>
    <source>
        <strain evidence="1">Derf</strain>
        <tissue evidence="1">Whole organism</tissue>
    </source>
</reference>
<keyword evidence="2" id="KW-1185">Reference proteome</keyword>
<sequence length="70" mass="7685">MKIKQSEFEKKTTIKNKNDHIGRLCCHLANVLPSGFLKIINSLLVVSVDGDQVRMRQMVVDGSAADNDGG</sequence>
<dbReference type="AlphaFoldDB" id="A0A922IDT5"/>
<evidence type="ECO:0000313" key="1">
    <source>
        <dbReference type="EMBL" id="KAH9526803.1"/>
    </source>
</evidence>
<name>A0A922IDT5_DERFA</name>
<evidence type="ECO:0000313" key="2">
    <source>
        <dbReference type="Proteomes" id="UP000790347"/>
    </source>
</evidence>
<gene>
    <name evidence="1" type="ORF">DERF_000865</name>
</gene>
<accession>A0A922IDT5</accession>
<protein>
    <submittedName>
        <fullName evidence="1">Uncharacterized protein</fullName>
    </submittedName>
</protein>
<dbReference type="EMBL" id="ASGP02000001">
    <property type="protein sequence ID" value="KAH9526803.1"/>
    <property type="molecule type" value="Genomic_DNA"/>
</dbReference>
<proteinExistence type="predicted"/>
<reference evidence="1" key="1">
    <citation type="submission" date="2013-05" db="EMBL/GenBank/DDBJ databases">
        <authorList>
            <person name="Yim A.K.Y."/>
            <person name="Chan T.F."/>
            <person name="Ji K.M."/>
            <person name="Liu X.Y."/>
            <person name="Zhou J.W."/>
            <person name="Li R.Q."/>
            <person name="Yang K.Y."/>
            <person name="Li J."/>
            <person name="Li M."/>
            <person name="Law P.T.W."/>
            <person name="Wu Y.L."/>
            <person name="Cai Z.L."/>
            <person name="Qin H."/>
            <person name="Bao Y."/>
            <person name="Leung R.K.K."/>
            <person name="Ng P.K.S."/>
            <person name="Zou J."/>
            <person name="Zhong X.J."/>
            <person name="Ran P.X."/>
            <person name="Zhong N.S."/>
            <person name="Liu Z.G."/>
            <person name="Tsui S.K.W."/>
        </authorList>
    </citation>
    <scope>NUCLEOTIDE SEQUENCE</scope>
    <source>
        <strain evidence="1">Derf</strain>
        <tissue evidence="1">Whole organism</tissue>
    </source>
</reference>
<dbReference type="Proteomes" id="UP000790347">
    <property type="component" value="Unassembled WGS sequence"/>
</dbReference>